<accession>A0AC34RMW5</accession>
<evidence type="ECO:0000313" key="2">
    <source>
        <dbReference type="WBParaSite" id="JU765_v2.g840.t1"/>
    </source>
</evidence>
<name>A0AC34RMW5_9BILA</name>
<evidence type="ECO:0000313" key="1">
    <source>
        <dbReference type="Proteomes" id="UP000887576"/>
    </source>
</evidence>
<protein>
    <submittedName>
        <fullName evidence="2">Uncharacterized protein</fullName>
    </submittedName>
</protein>
<sequence>MRICWNTRDIVAVSHYIRHNEGLEMREYMVDQVVEELKAIMVKAQHEWTLIYEKQGNNIEVKTLYKKKKANTTTEK</sequence>
<reference evidence="2" key="1">
    <citation type="submission" date="2022-11" db="UniProtKB">
        <authorList>
            <consortium name="WormBaseParasite"/>
        </authorList>
    </citation>
    <scope>IDENTIFICATION</scope>
</reference>
<organism evidence="1 2">
    <name type="scientific">Panagrolaimus sp. JU765</name>
    <dbReference type="NCBI Taxonomy" id="591449"/>
    <lineage>
        <taxon>Eukaryota</taxon>
        <taxon>Metazoa</taxon>
        <taxon>Ecdysozoa</taxon>
        <taxon>Nematoda</taxon>
        <taxon>Chromadorea</taxon>
        <taxon>Rhabditida</taxon>
        <taxon>Tylenchina</taxon>
        <taxon>Panagrolaimomorpha</taxon>
        <taxon>Panagrolaimoidea</taxon>
        <taxon>Panagrolaimidae</taxon>
        <taxon>Panagrolaimus</taxon>
    </lineage>
</organism>
<dbReference type="Proteomes" id="UP000887576">
    <property type="component" value="Unplaced"/>
</dbReference>
<dbReference type="WBParaSite" id="JU765_v2.g840.t1">
    <property type="protein sequence ID" value="JU765_v2.g840.t1"/>
    <property type="gene ID" value="JU765_v2.g840"/>
</dbReference>
<proteinExistence type="predicted"/>